<dbReference type="InterPro" id="IPR002078">
    <property type="entry name" value="Sigma_54_int"/>
</dbReference>
<dbReference type="PANTHER" id="PTHR32071">
    <property type="entry name" value="TRANSCRIPTIONAL REGULATORY PROTEIN"/>
    <property type="match status" value="1"/>
</dbReference>
<evidence type="ECO:0000259" key="6">
    <source>
        <dbReference type="PROSITE" id="PS50045"/>
    </source>
</evidence>
<gene>
    <name evidence="7" type="ORF">METZ01_LOCUS54898</name>
</gene>
<feature type="non-terminal residue" evidence="7">
    <location>
        <position position="264"/>
    </location>
</feature>
<dbReference type="SUPFAM" id="SSF52540">
    <property type="entry name" value="P-loop containing nucleoside triphosphate hydrolases"/>
    <property type="match status" value="1"/>
</dbReference>
<dbReference type="Gene3D" id="1.10.8.60">
    <property type="match status" value="1"/>
</dbReference>
<dbReference type="SMART" id="SM00382">
    <property type="entry name" value="AAA"/>
    <property type="match status" value="1"/>
</dbReference>
<dbReference type="Gene3D" id="3.40.50.300">
    <property type="entry name" value="P-loop containing nucleotide triphosphate hydrolases"/>
    <property type="match status" value="1"/>
</dbReference>
<dbReference type="EMBL" id="UINC01002964">
    <property type="protein sequence ID" value="SVA02044.1"/>
    <property type="molecule type" value="Genomic_DNA"/>
</dbReference>
<dbReference type="InterPro" id="IPR025943">
    <property type="entry name" value="Sigma_54_int_dom_ATP-bd_2"/>
</dbReference>
<keyword evidence="3" id="KW-0805">Transcription regulation</keyword>
<evidence type="ECO:0000256" key="2">
    <source>
        <dbReference type="ARBA" id="ARBA00022840"/>
    </source>
</evidence>
<dbReference type="InterPro" id="IPR025662">
    <property type="entry name" value="Sigma_54_int_dom_ATP-bd_1"/>
</dbReference>
<dbReference type="GO" id="GO:0006355">
    <property type="term" value="P:regulation of DNA-templated transcription"/>
    <property type="evidence" value="ECO:0007669"/>
    <property type="project" value="InterPro"/>
</dbReference>
<dbReference type="PROSITE" id="PS00675">
    <property type="entry name" value="SIGMA54_INTERACT_1"/>
    <property type="match status" value="1"/>
</dbReference>
<evidence type="ECO:0000256" key="5">
    <source>
        <dbReference type="ARBA" id="ARBA00023163"/>
    </source>
</evidence>
<reference evidence="7" key="1">
    <citation type="submission" date="2018-05" db="EMBL/GenBank/DDBJ databases">
        <authorList>
            <person name="Lanie J.A."/>
            <person name="Ng W.-L."/>
            <person name="Kazmierczak K.M."/>
            <person name="Andrzejewski T.M."/>
            <person name="Davidsen T.M."/>
            <person name="Wayne K.J."/>
            <person name="Tettelin H."/>
            <person name="Glass J.I."/>
            <person name="Rusch D."/>
            <person name="Podicherti R."/>
            <person name="Tsui H.-C.T."/>
            <person name="Winkler M.E."/>
        </authorList>
    </citation>
    <scope>NUCLEOTIDE SEQUENCE</scope>
</reference>
<keyword evidence="1" id="KW-0547">Nucleotide-binding</keyword>
<keyword evidence="2" id="KW-0067">ATP-binding</keyword>
<evidence type="ECO:0000256" key="1">
    <source>
        <dbReference type="ARBA" id="ARBA00022741"/>
    </source>
</evidence>
<evidence type="ECO:0000256" key="3">
    <source>
        <dbReference type="ARBA" id="ARBA00023015"/>
    </source>
</evidence>
<keyword evidence="5" id="KW-0804">Transcription</keyword>
<protein>
    <recommendedName>
        <fullName evidence="6">Sigma-54 factor interaction domain-containing protein</fullName>
    </recommendedName>
</protein>
<dbReference type="PROSITE" id="PS00688">
    <property type="entry name" value="SIGMA54_INTERACT_3"/>
    <property type="match status" value="1"/>
</dbReference>
<dbReference type="CDD" id="cd00009">
    <property type="entry name" value="AAA"/>
    <property type="match status" value="1"/>
</dbReference>
<dbReference type="InterPro" id="IPR003593">
    <property type="entry name" value="AAA+_ATPase"/>
</dbReference>
<dbReference type="AlphaFoldDB" id="A0A381SEY4"/>
<proteinExistence type="predicted"/>
<sequence>MIDIEKLQSTSGIIGSSDGIRQVFEMIAQVAPVDITVLIAGESGTGKEMVAKAIHKFSRRAQNEMVTVNCGAIPTGIIESELFGHKKGAFTGANEDRKGYFETANKGTIFLDEIGETPLETQVKLLRVSETGEFIRVGDSKTLYTDVRVIAATNKDLSDLVEKNKFRQDLYFRLKTVQVDLPPLRQRVEDISLLVERFALEFTRGNDIPYRGFVPEAIRVMKNYNWPGNVRELKNFVESMLVLQKGERITVEMVEEKLGSFQQI</sequence>
<dbReference type="Pfam" id="PF25601">
    <property type="entry name" value="AAA_lid_14"/>
    <property type="match status" value="1"/>
</dbReference>
<dbReference type="InterPro" id="IPR027417">
    <property type="entry name" value="P-loop_NTPase"/>
</dbReference>
<dbReference type="InterPro" id="IPR058031">
    <property type="entry name" value="AAA_lid_NorR"/>
</dbReference>
<dbReference type="PROSITE" id="PS50045">
    <property type="entry name" value="SIGMA54_INTERACT_4"/>
    <property type="match status" value="1"/>
</dbReference>
<feature type="non-terminal residue" evidence="7">
    <location>
        <position position="1"/>
    </location>
</feature>
<dbReference type="InterPro" id="IPR025944">
    <property type="entry name" value="Sigma_54_int_dom_CS"/>
</dbReference>
<dbReference type="PROSITE" id="PS00676">
    <property type="entry name" value="SIGMA54_INTERACT_2"/>
    <property type="match status" value="1"/>
</dbReference>
<dbReference type="PANTHER" id="PTHR32071:SF121">
    <property type="entry name" value="SIGMA L-DEPENDENT TRANSCRIPTIONAL REGULATOR YQIR-RELATED"/>
    <property type="match status" value="1"/>
</dbReference>
<evidence type="ECO:0000313" key="7">
    <source>
        <dbReference type="EMBL" id="SVA02044.1"/>
    </source>
</evidence>
<keyword evidence="4" id="KW-0238">DNA-binding</keyword>
<feature type="domain" description="Sigma-54 factor interaction" evidence="6">
    <location>
        <begin position="13"/>
        <end position="242"/>
    </location>
</feature>
<evidence type="ECO:0000256" key="4">
    <source>
        <dbReference type="ARBA" id="ARBA00023125"/>
    </source>
</evidence>
<accession>A0A381SEY4</accession>
<dbReference type="GO" id="GO:0003677">
    <property type="term" value="F:DNA binding"/>
    <property type="evidence" value="ECO:0007669"/>
    <property type="project" value="UniProtKB-KW"/>
</dbReference>
<dbReference type="Pfam" id="PF00158">
    <property type="entry name" value="Sigma54_activat"/>
    <property type="match status" value="1"/>
</dbReference>
<organism evidence="7">
    <name type="scientific">marine metagenome</name>
    <dbReference type="NCBI Taxonomy" id="408172"/>
    <lineage>
        <taxon>unclassified sequences</taxon>
        <taxon>metagenomes</taxon>
        <taxon>ecological metagenomes</taxon>
    </lineage>
</organism>
<name>A0A381SEY4_9ZZZZ</name>
<dbReference type="GO" id="GO:0005524">
    <property type="term" value="F:ATP binding"/>
    <property type="evidence" value="ECO:0007669"/>
    <property type="project" value="UniProtKB-KW"/>
</dbReference>
<dbReference type="FunFam" id="3.40.50.300:FF:000006">
    <property type="entry name" value="DNA-binding transcriptional regulator NtrC"/>
    <property type="match status" value="1"/>
</dbReference>